<protein>
    <submittedName>
        <fullName evidence="2">Uncharacterized protein</fullName>
    </submittedName>
</protein>
<dbReference type="AlphaFoldDB" id="G3H0H3"/>
<evidence type="ECO:0000256" key="1">
    <source>
        <dbReference type="SAM" id="MobiDB-lite"/>
    </source>
</evidence>
<sequence length="63" mass="6447">MREVKHTGWFSGKGLSKQGTMSSGLSAGVYIPGVLAGAFDQCPSEKAGANQGKRGGGQEGYIT</sequence>
<dbReference type="EMBL" id="JH000092">
    <property type="protein sequence ID" value="EGV96434.1"/>
    <property type="molecule type" value="Genomic_DNA"/>
</dbReference>
<evidence type="ECO:0000313" key="3">
    <source>
        <dbReference type="Proteomes" id="UP000001075"/>
    </source>
</evidence>
<proteinExistence type="predicted"/>
<feature type="region of interest" description="Disordered" evidence="1">
    <location>
        <begin position="42"/>
        <end position="63"/>
    </location>
</feature>
<reference evidence="3" key="1">
    <citation type="journal article" date="2011" name="Nat. Biotechnol.">
        <title>The genomic sequence of the Chinese hamster ovary (CHO)-K1 cell line.</title>
        <authorList>
            <person name="Xu X."/>
            <person name="Nagarajan H."/>
            <person name="Lewis N.E."/>
            <person name="Pan S."/>
            <person name="Cai Z."/>
            <person name="Liu X."/>
            <person name="Chen W."/>
            <person name="Xie M."/>
            <person name="Wang W."/>
            <person name="Hammond S."/>
            <person name="Andersen M.R."/>
            <person name="Neff N."/>
            <person name="Passarelli B."/>
            <person name="Koh W."/>
            <person name="Fan H.C."/>
            <person name="Wang J."/>
            <person name="Gui Y."/>
            <person name="Lee K.H."/>
            <person name="Betenbaugh M.J."/>
            <person name="Quake S.R."/>
            <person name="Famili I."/>
            <person name="Palsson B.O."/>
            <person name="Wang J."/>
        </authorList>
    </citation>
    <scope>NUCLEOTIDE SEQUENCE [LARGE SCALE GENOMIC DNA]</scope>
    <source>
        <strain evidence="3">CHO K1 cell line</strain>
    </source>
</reference>
<evidence type="ECO:0000313" key="2">
    <source>
        <dbReference type="EMBL" id="EGV96434.1"/>
    </source>
</evidence>
<name>G3H0H3_CRIGR</name>
<organism evidence="2 3">
    <name type="scientific">Cricetulus griseus</name>
    <name type="common">Chinese hamster</name>
    <name type="synonym">Cricetulus barabensis griseus</name>
    <dbReference type="NCBI Taxonomy" id="10029"/>
    <lineage>
        <taxon>Eukaryota</taxon>
        <taxon>Metazoa</taxon>
        <taxon>Chordata</taxon>
        <taxon>Craniata</taxon>
        <taxon>Vertebrata</taxon>
        <taxon>Euteleostomi</taxon>
        <taxon>Mammalia</taxon>
        <taxon>Eutheria</taxon>
        <taxon>Euarchontoglires</taxon>
        <taxon>Glires</taxon>
        <taxon>Rodentia</taxon>
        <taxon>Myomorpha</taxon>
        <taxon>Muroidea</taxon>
        <taxon>Cricetidae</taxon>
        <taxon>Cricetinae</taxon>
        <taxon>Cricetulus</taxon>
    </lineage>
</organism>
<feature type="compositionally biased region" description="Gly residues" evidence="1">
    <location>
        <begin position="53"/>
        <end position="63"/>
    </location>
</feature>
<gene>
    <name evidence="2" type="ORF">I79_003630</name>
</gene>
<dbReference type="Proteomes" id="UP000001075">
    <property type="component" value="Unassembled WGS sequence"/>
</dbReference>
<dbReference type="InParanoid" id="G3H0H3"/>
<accession>G3H0H3</accession>